<keyword evidence="1 10" id="KW-0436">Ligase</keyword>
<evidence type="ECO:0000256" key="2">
    <source>
        <dbReference type="ARBA" id="ARBA00022723"/>
    </source>
</evidence>
<evidence type="ECO:0000256" key="1">
    <source>
        <dbReference type="ARBA" id="ARBA00022598"/>
    </source>
</evidence>
<dbReference type="Gene3D" id="3.90.1660.10">
    <property type="entry name" value="CofE-like domain"/>
    <property type="match status" value="1"/>
</dbReference>
<dbReference type="EMBL" id="SHBH01000007">
    <property type="protein sequence ID" value="RZO26759.1"/>
    <property type="molecule type" value="Genomic_DNA"/>
</dbReference>
<dbReference type="InterPro" id="IPR008225">
    <property type="entry name" value="F420-0_g-glutamyl_ligase"/>
</dbReference>
<evidence type="ECO:0000313" key="10">
    <source>
        <dbReference type="EMBL" id="RZO26759.1"/>
    </source>
</evidence>
<feature type="coiled-coil region" evidence="8">
    <location>
        <begin position="61"/>
        <end position="88"/>
    </location>
</feature>
<dbReference type="PANTHER" id="PTHR47917:SF1">
    <property type="entry name" value="COENZYME F420:L-GLUTAMATE LIGASE"/>
    <property type="match status" value="1"/>
</dbReference>
<proteinExistence type="predicted"/>
<evidence type="ECO:0000256" key="4">
    <source>
        <dbReference type="ARBA" id="ARBA00022842"/>
    </source>
</evidence>
<evidence type="ECO:0000256" key="6">
    <source>
        <dbReference type="ARBA" id="ARBA00023134"/>
    </source>
</evidence>
<name>A0A520MZX5_9GAMM</name>
<dbReference type="AlphaFoldDB" id="A0A520MZX5"/>
<dbReference type="PANTHER" id="PTHR47917">
    <property type="match status" value="1"/>
</dbReference>
<dbReference type="SUPFAM" id="SSF144010">
    <property type="entry name" value="CofE-like"/>
    <property type="match status" value="1"/>
</dbReference>
<keyword evidence="3" id="KW-0547">Nucleotide-binding</keyword>
<keyword evidence="4" id="KW-0460">Magnesium</keyword>
<dbReference type="Proteomes" id="UP000319384">
    <property type="component" value="Unassembled WGS sequence"/>
</dbReference>
<gene>
    <name evidence="10" type="primary">cofE</name>
    <name evidence="10" type="ORF">EVA95_01570</name>
</gene>
<dbReference type="InterPro" id="IPR002847">
    <property type="entry name" value="F420-0_gamma-glut_ligase-dom"/>
</dbReference>
<accession>A0A520MZX5</accession>
<sequence>MNHLKLIALQDFPLIEPGDDLSKIILNSINNNNINIDDNDVLVIAQKIVSKSENRYVDLEKVKISEEAKKLSLELEKDERLVQLIMNESNKIISTNKNVIIVEHKLGLININAGIDLSNISQTKNQALLLPENPSKSAKKIQENLSKMLNKNISLIITDSMTRPYRYGVINFALASYNIQSLIDLKGEKDLYENKLKGTEVAVSDELASAAGLLMGQGSEGLPVILIKGFDKNKYTINDACDLIVNERDDLYR</sequence>
<dbReference type="NCBIfam" id="TIGR01916">
    <property type="entry name" value="F420_cofE"/>
    <property type="match status" value="1"/>
</dbReference>
<evidence type="ECO:0000259" key="9">
    <source>
        <dbReference type="Pfam" id="PF01996"/>
    </source>
</evidence>
<dbReference type="GO" id="GO:0046872">
    <property type="term" value="F:metal ion binding"/>
    <property type="evidence" value="ECO:0007669"/>
    <property type="project" value="UniProtKB-KW"/>
</dbReference>
<dbReference type="EC" id="6.3.2.31" evidence="10"/>
<dbReference type="GO" id="GO:0052618">
    <property type="term" value="F:coenzyme F420-0:L-glutamate ligase activity"/>
    <property type="evidence" value="ECO:0007669"/>
    <property type="project" value="UniProtKB-EC"/>
</dbReference>
<protein>
    <submittedName>
        <fullName evidence="10">Coenzyme F420-0:L-glutamate ligase</fullName>
        <ecNumber evidence="10">6.3.2.31</ecNumber>
    </submittedName>
</protein>
<keyword evidence="8" id="KW-0175">Coiled coil</keyword>
<evidence type="ECO:0000256" key="5">
    <source>
        <dbReference type="ARBA" id="ARBA00022958"/>
    </source>
</evidence>
<organism evidence="10 11">
    <name type="scientific">SAR86 cluster bacterium</name>
    <dbReference type="NCBI Taxonomy" id="2030880"/>
    <lineage>
        <taxon>Bacteria</taxon>
        <taxon>Pseudomonadati</taxon>
        <taxon>Pseudomonadota</taxon>
        <taxon>Gammaproteobacteria</taxon>
        <taxon>SAR86 cluster</taxon>
    </lineage>
</organism>
<evidence type="ECO:0000256" key="3">
    <source>
        <dbReference type="ARBA" id="ARBA00022741"/>
    </source>
</evidence>
<reference evidence="10 11" key="1">
    <citation type="submission" date="2019-02" db="EMBL/GenBank/DDBJ databases">
        <title>Prokaryotic population dynamics and viral predation in marine succession experiment using metagenomics: the confinement effect.</title>
        <authorList>
            <person name="Haro-Moreno J.M."/>
            <person name="Rodriguez-Valera F."/>
            <person name="Lopez-Perez M."/>
        </authorList>
    </citation>
    <scope>NUCLEOTIDE SEQUENCE [LARGE SCALE GENOMIC DNA]</scope>
    <source>
        <strain evidence="10">MED-G162</strain>
    </source>
</reference>
<comment type="caution">
    <text evidence="10">The sequence shown here is derived from an EMBL/GenBank/DDBJ whole genome shotgun (WGS) entry which is preliminary data.</text>
</comment>
<feature type="domain" description="Coenzyme F420:L-glutamate ligase-like" evidence="9">
    <location>
        <begin position="12"/>
        <end position="229"/>
    </location>
</feature>
<keyword evidence="7" id="KW-0464">Manganese</keyword>
<keyword evidence="2" id="KW-0479">Metal-binding</keyword>
<dbReference type="GO" id="GO:0005525">
    <property type="term" value="F:GTP binding"/>
    <property type="evidence" value="ECO:0007669"/>
    <property type="project" value="UniProtKB-KW"/>
</dbReference>
<keyword evidence="5" id="KW-0630">Potassium</keyword>
<dbReference type="Gene3D" id="3.30.1330.100">
    <property type="entry name" value="CofE-like"/>
    <property type="match status" value="1"/>
</dbReference>
<keyword evidence="6" id="KW-0342">GTP-binding</keyword>
<evidence type="ECO:0000256" key="7">
    <source>
        <dbReference type="ARBA" id="ARBA00023211"/>
    </source>
</evidence>
<evidence type="ECO:0000313" key="11">
    <source>
        <dbReference type="Proteomes" id="UP000319384"/>
    </source>
</evidence>
<dbReference type="Pfam" id="PF01996">
    <property type="entry name" value="F420_ligase"/>
    <property type="match status" value="1"/>
</dbReference>
<evidence type="ECO:0000256" key="8">
    <source>
        <dbReference type="SAM" id="Coils"/>
    </source>
</evidence>